<organism evidence="2 3">
    <name type="scientific">Symbiodinium necroappetens</name>
    <dbReference type="NCBI Taxonomy" id="1628268"/>
    <lineage>
        <taxon>Eukaryota</taxon>
        <taxon>Sar</taxon>
        <taxon>Alveolata</taxon>
        <taxon>Dinophyceae</taxon>
        <taxon>Suessiales</taxon>
        <taxon>Symbiodiniaceae</taxon>
        <taxon>Symbiodinium</taxon>
    </lineage>
</organism>
<comment type="caution">
    <text evidence="2">The sequence shown here is derived from an EMBL/GenBank/DDBJ whole genome shotgun (WGS) entry which is preliminary data.</text>
</comment>
<keyword evidence="1" id="KW-0175">Coiled coil</keyword>
<reference evidence="2" key="1">
    <citation type="submission" date="2021-02" db="EMBL/GenBank/DDBJ databases">
        <authorList>
            <person name="Dougan E. K."/>
            <person name="Rhodes N."/>
            <person name="Thang M."/>
            <person name="Chan C."/>
        </authorList>
    </citation>
    <scope>NUCLEOTIDE SEQUENCE</scope>
</reference>
<dbReference type="AlphaFoldDB" id="A0A812ZKW5"/>
<accession>A0A812ZKW5</accession>
<evidence type="ECO:0000313" key="3">
    <source>
        <dbReference type="Proteomes" id="UP000601435"/>
    </source>
</evidence>
<proteinExistence type="predicted"/>
<evidence type="ECO:0000256" key="1">
    <source>
        <dbReference type="SAM" id="Coils"/>
    </source>
</evidence>
<feature type="non-terminal residue" evidence="2">
    <location>
        <position position="693"/>
    </location>
</feature>
<dbReference type="Proteomes" id="UP000601435">
    <property type="component" value="Unassembled WGS sequence"/>
</dbReference>
<evidence type="ECO:0000313" key="2">
    <source>
        <dbReference type="EMBL" id="CAE7829130.1"/>
    </source>
</evidence>
<dbReference type="OrthoDB" id="2446007at2759"/>
<sequence length="693" mass="75448">TAVDERGVSSQCPHLAIVRLDHVKAVASIEADGSVVHVQPGVFKPDSTTRIVAEPDHAVPVNGRVVNVPMQARARIQKHCDGGLPNPRVFAASSLGIATAGSFQADQSLCTFASAEIPRLRVDTELYIDDATQGYGPGTLTSGSVELSTELRAPTHPAYLQLIGGSTGVQVVDGNYVVTTDEGREFFALEQALPEAAVRRTKWSEDRNAMAVVDRTIQTLKKDLAGSCELEKGNDLEGEGRGIGQGACEESPAKAAKILDTPAEKDAERVGDTKKVKEAKEEVKEAKEKVKEAEQKVEKAKEEVEKAKAESESKDWCQKLLSQKLEFGAGDALLNTIGAKWDYCGRDDLVRDLQELNARRFVACRMLWQLRAANQVAFKAAGAPQNFAAFRAQCNQHLVPDDVLQAVLQDAMETTIVVLGVDGMQGLEGFDLRAEEAGKVKPFYEVMLEVCRLVNQKASPLVVGCISATQTLDHGLAWSPQRRYRLTLPRVTRVAENGEDKVPLHPLKDLLVRDMGGHGRALEALVQALQTASIGDGSAAAVIGAVMFQLTQKYPSAGILGRSDSKTFDDGSIKAILRTALSGKLVRSGDKLGNVDAEKADLIRLRYNDAATHYFIEVPYIWLHMMLKKVASVSEDLAPWGLMDYDQFLKDPPQDGTEWEEFNAAFRVLRSWAFEEEEAVPVGSLHSGAIIQP</sequence>
<feature type="non-terminal residue" evidence="2">
    <location>
        <position position="1"/>
    </location>
</feature>
<dbReference type="EMBL" id="CAJNJA010048140">
    <property type="protein sequence ID" value="CAE7829130.1"/>
    <property type="molecule type" value="Genomic_DNA"/>
</dbReference>
<feature type="coiled-coil region" evidence="1">
    <location>
        <begin position="269"/>
        <end position="314"/>
    </location>
</feature>
<protein>
    <submittedName>
        <fullName evidence="2">Uncharacterized protein</fullName>
    </submittedName>
</protein>
<name>A0A812ZKW5_9DINO</name>
<keyword evidence="3" id="KW-1185">Reference proteome</keyword>
<gene>
    <name evidence="2" type="ORF">SNEC2469_LOCUS24771</name>
</gene>